<keyword evidence="4" id="KW-1185">Reference proteome</keyword>
<dbReference type="OrthoDB" id="9814594at2"/>
<dbReference type="Pfam" id="PF10615">
    <property type="entry name" value="DUF2470"/>
    <property type="match status" value="1"/>
</dbReference>
<protein>
    <submittedName>
        <fullName evidence="3">Uncharacterized protein</fullName>
    </submittedName>
</protein>
<feature type="domain" description="Pyridoxamine 5'-phosphate oxidase N-terminal" evidence="1">
    <location>
        <begin position="35"/>
        <end position="157"/>
    </location>
</feature>
<dbReference type="InterPro" id="IPR019595">
    <property type="entry name" value="DUF2470"/>
</dbReference>
<gene>
    <name evidence="3" type="ORF">C7450_105264</name>
</gene>
<dbReference type="SUPFAM" id="SSF50475">
    <property type="entry name" value="FMN-binding split barrel"/>
    <property type="match status" value="1"/>
</dbReference>
<evidence type="ECO:0000259" key="1">
    <source>
        <dbReference type="Pfam" id="PF01243"/>
    </source>
</evidence>
<accession>A0A2V3U7Z9</accession>
<sequence length="264" mass="27747">MSEPDRHLPPAGDADAEKAITAAAAGSASFDQIGAAKALLRATRYGSLGTLDSENAPYTSLVNVATDIDGAPVILISRLALHTKNILRDSRVSLMLSHVGGGDPSAHPRISIKGRASLTTDENSRRRFLARHPASAGYATFADFGFYRIEPESAHLVAGFGRIFSLRAEAFMTDLTGAEAIVAGEAGAVAHMNEDHADALELYAVKLLGLEPGAWRATGIDPDGLDMMLGDKTARLSFPKAAGGTSLSLRGVLKDLAQEARRVA</sequence>
<dbReference type="InterPro" id="IPR037119">
    <property type="entry name" value="Haem_oxidase_HugZ-like_sf"/>
</dbReference>
<dbReference type="GO" id="GO:0005737">
    <property type="term" value="C:cytoplasm"/>
    <property type="evidence" value="ECO:0007669"/>
    <property type="project" value="UniProtKB-ARBA"/>
</dbReference>
<comment type="caution">
    <text evidence="3">The sequence shown here is derived from an EMBL/GenBank/DDBJ whole genome shotgun (WGS) entry which is preliminary data.</text>
</comment>
<dbReference type="Gene3D" id="2.30.110.10">
    <property type="entry name" value="Electron Transport, Fmn-binding Protein, Chain A"/>
    <property type="match status" value="1"/>
</dbReference>
<dbReference type="EMBL" id="QJJK01000005">
    <property type="protein sequence ID" value="PXW58916.1"/>
    <property type="molecule type" value="Genomic_DNA"/>
</dbReference>
<evidence type="ECO:0000259" key="2">
    <source>
        <dbReference type="Pfam" id="PF10615"/>
    </source>
</evidence>
<dbReference type="InterPro" id="IPR011576">
    <property type="entry name" value="Pyridox_Oxase_N"/>
</dbReference>
<proteinExistence type="predicted"/>
<organism evidence="3 4">
    <name type="scientific">Chelatococcus asaccharovorans</name>
    <dbReference type="NCBI Taxonomy" id="28210"/>
    <lineage>
        <taxon>Bacteria</taxon>
        <taxon>Pseudomonadati</taxon>
        <taxon>Pseudomonadota</taxon>
        <taxon>Alphaproteobacteria</taxon>
        <taxon>Hyphomicrobiales</taxon>
        <taxon>Chelatococcaceae</taxon>
        <taxon>Chelatococcus</taxon>
    </lineage>
</organism>
<evidence type="ECO:0000313" key="3">
    <source>
        <dbReference type="EMBL" id="PXW58916.1"/>
    </source>
</evidence>
<reference evidence="3 4" key="1">
    <citation type="submission" date="2018-05" db="EMBL/GenBank/DDBJ databases">
        <title>Genomic Encyclopedia of Type Strains, Phase IV (KMG-IV): sequencing the most valuable type-strain genomes for metagenomic binning, comparative biology and taxonomic classification.</title>
        <authorList>
            <person name="Goeker M."/>
        </authorList>
    </citation>
    <scope>NUCLEOTIDE SEQUENCE [LARGE SCALE GENOMIC DNA]</scope>
    <source>
        <strain evidence="3 4">DSM 6462</strain>
    </source>
</reference>
<dbReference type="PANTHER" id="PTHR13343">
    <property type="entry name" value="CREG1 PROTEIN"/>
    <property type="match status" value="1"/>
</dbReference>
<name>A0A2V3U7Z9_9HYPH</name>
<dbReference type="Proteomes" id="UP000248021">
    <property type="component" value="Unassembled WGS sequence"/>
</dbReference>
<feature type="domain" description="DUF2470" evidence="2">
    <location>
        <begin position="186"/>
        <end position="241"/>
    </location>
</feature>
<dbReference type="RefSeq" id="WP_110374972.1">
    <property type="nucleotide sequence ID" value="NZ_JAHBRY010000001.1"/>
</dbReference>
<dbReference type="PANTHER" id="PTHR13343:SF17">
    <property type="entry name" value="CELLULAR REPRESSOR OF E1A-STIMULATED GENES, ISOFORM A"/>
    <property type="match status" value="1"/>
</dbReference>
<dbReference type="InterPro" id="IPR012349">
    <property type="entry name" value="Split_barrel_FMN-bd"/>
</dbReference>
<evidence type="ECO:0000313" key="4">
    <source>
        <dbReference type="Proteomes" id="UP000248021"/>
    </source>
</evidence>
<dbReference type="Pfam" id="PF01243">
    <property type="entry name" value="PNPOx_N"/>
    <property type="match status" value="1"/>
</dbReference>
<dbReference type="Gene3D" id="3.20.180.10">
    <property type="entry name" value="PNP-oxidase-like"/>
    <property type="match status" value="1"/>
</dbReference>
<dbReference type="AlphaFoldDB" id="A0A2V3U7Z9"/>